<proteinExistence type="inferred from homology"/>
<gene>
    <name evidence="11" type="primary">csnA</name>
    <name evidence="11" type="ORF">CLCR_04807</name>
</gene>
<organism evidence="11 12">
    <name type="scientific">Cladophialophora carrionii</name>
    <dbReference type="NCBI Taxonomy" id="86049"/>
    <lineage>
        <taxon>Eukaryota</taxon>
        <taxon>Fungi</taxon>
        <taxon>Dikarya</taxon>
        <taxon>Ascomycota</taxon>
        <taxon>Pezizomycotina</taxon>
        <taxon>Eurotiomycetes</taxon>
        <taxon>Chaetothyriomycetidae</taxon>
        <taxon>Chaetothyriales</taxon>
        <taxon>Herpotrichiellaceae</taxon>
        <taxon>Cladophialophora</taxon>
    </lineage>
</organism>
<evidence type="ECO:0000256" key="1">
    <source>
        <dbReference type="ARBA" id="ARBA00004123"/>
    </source>
</evidence>
<dbReference type="AlphaFoldDB" id="A0A1C1CL74"/>
<reference evidence="12" key="1">
    <citation type="submission" date="2015-07" db="EMBL/GenBank/DDBJ databases">
        <authorList>
            <person name="Teixeira M.M."/>
            <person name="Souza R.C."/>
            <person name="Almeida L.G."/>
            <person name="Vicente V.A."/>
            <person name="de Hoog S."/>
            <person name="Bocca A.L."/>
            <person name="de Almeida S.R."/>
            <person name="Vasconcelos A.T."/>
            <person name="Felipe M.S."/>
        </authorList>
    </citation>
    <scope>NUCLEOTIDE SEQUENCE [LARGE SCALE GENOMIC DNA]</scope>
    <source>
        <strain evidence="12">KSF</strain>
    </source>
</reference>
<evidence type="ECO:0000256" key="5">
    <source>
        <dbReference type="ARBA" id="ARBA00022490"/>
    </source>
</evidence>
<accession>A0A1C1CL74</accession>
<dbReference type="GO" id="GO:0008180">
    <property type="term" value="C:COP9 signalosome"/>
    <property type="evidence" value="ECO:0007669"/>
    <property type="project" value="UniProtKB-KW"/>
</dbReference>
<dbReference type="InterPro" id="IPR045135">
    <property type="entry name" value="Rpn7_N"/>
</dbReference>
<feature type="domain" description="PCI" evidence="10">
    <location>
        <begin position="228"/>
        <end position="410"/>
    </location>
</feature>
<dbReference type="PANTHER" id="PTHR14145">
    <property type="entry name" value="26S PROTESOME SUBUNIT 6"/>
    <property type="match status" value="1"/>
</dbReference>
<name>A0A1C1CL74_9EURO</name>
<evidence type="ECO:0000256" key="9">
    <source>
        <dbReference type="SAM" id="MobiDB-lite"/>
    </source>
</evidence>
<dbReference type="Proteomes" id="UP000094526">
    <property type="component" value="Unassembled WGS sequence"/>
</dbReference>
<evidence type="ECO:0000313" key="12">
    <source>
        <dbReference type="Proteomes" id="UP000094526"/>
    </source>
</evidence>
<evidence type="ECO:0000256" key="6">
    <source>
        <dbReference type="ARBA" id="ARBA00022790"/>
    </source>
</evidence>
<dbReference type="Gene3D" id="1.25.40.570">
    <property type="match status" value="1"/>
</dbReference>
<dbReference type="VEuPathDB" id="FungiDB:G647_02685"/>
<evidence type="ECO:0000313" key="11">
    <source>
        <dbReference type="EMBL" id="OCT49253.1"/>
    </source>
</evidence>
<evidence type="ECO:0000256" key="2">
    <source>
        <dbReference type="ARBA" id="ARBA00004496"/>
    </source>
</evidence>
<dbReference type="OrthoDB" id="422427at2759"/>
<dbReference type="InterPro" id="IPR000717">
    <property type="entry name" value="PCI_dom"/>
</dbReference>
<feature type="region of interest" description="Disordered" evidence="9">
    <location>
        <begin position="447"/>
        <end position="496"/>
    </location>
</feature>
<keyword evidence="6" id="KW-0736">Signalosome</keyword>
<dbReference type="InterPro" id="IPR036390">
    <property type="entry name" value="WH_DNA-bd_sf"/>
</dbReference>
<protein>
    <recommendedName>
        <fullName evidence="8">COP9 signalosome complex subunit 1</fullName>
    </recommendedName>
</protein>
<comment type="subunit">
    <text evidence="4">Component of the COP9 signalosome (CSN) complex.</text>
</comment>
<comment type="subcellular location">
    <subcellularLocation>
        <location evidence="2">Cytoplasm</location>
    </subcellularLocation>
    <subcellularLocation>
        <location evidence="1">Nucleus</location>
    </subcellularLocation>
</comment>
<dbReference type="Pfam" id="PF01399">
    <property type="entry name" value="PCI"/>
    <property type="match status" value="1"/>
</dbReference>
<evidence type="ECO:0000256" key="7">
    <source>
        <dbReference type="ARBA" id="ARBA00023242"/>
    </source>
</evidence>
<evidence type="ECO:0000256" key="4">
    <source>
        <dbReference type="ARBA" id="ARBA00011098"/>
    </source>
</evidence>
<dbReference type="EMBL" id="LGRB01000011">
    <property type="protein sequence ID" value="OCT49253.1"/>
    <property type="molecule type" value="Genomic_DNA"/>
</dbReference>
<keyword evidence="12" id="KW-1185">Reference proteome</keyword>
<dbReference type="Pfam" id="PF10602">
    <property type="entry name" value="RPN7"/>
    <property type="match status" value="1"/>
</dbReference>
<dbReference type="STRING" id="86049.A0A1C1CL74"/>
<dbReference type="PROSITE" id="PS50250">
    <property type="entry name" value="PCI"/>
    <property type="match status" value="1"/>
</dbReference>
<dbReference type="InterPro" id="IPR019585">
    <property type="entry name" value="Rpn7/CSN1"/>
</dbReference>
<sequence>MANDVPLGEQYNYGVVVHEAPKFDLAAYISNYKGSSDSPPRRTVFRRLHLIASCSTVLAEEAARLALIEAKRGNDVRNYQEAVALLKRVSAGKNLDNLLDPLWAAQQEKKNNAETARLENELKGYKNNLIKESIRMGNEDLGTHYYTIGDLNNAVKAYSRMRDYCTTAAHIASTAFRIIAVAIEQRNWLAVQSQVHKVRNIQLKPEESARNQPKIQAAMGLQQMSTFDYHEAAISFIHTDPSLGDTYRDVVTSNDIAVYGGLCALASMSRAELQSKVLENSNFRNFLELEPHIRRAITFFCGSKYSQCLDILESYRADYLLDIYLQPLVADIYKRVRTKSIVQYFQPFSKVTLASMEKMFGSPTHSSGATDEAAARRVFLEEIIALIEDGRLDARIDMESGVLEAVQHNQRAEAQQSALDMVDAFVREARMKLIRLEVVNAGLEVKPPSKKKGWGMESENWDDSDAASADHSGQSGPLGPGGRDILGSMLAARKGG</sequence>
<dbReference type="eggNOG" id="KOG0686">
    <property type="taxonomic scope" value="Eukaryota"/>
</dbReference>
<comment type="similarity">
    <text evidence="3">Belongs to the CSN1 family.</text>
</comment>
<evidence type="ECO:0000259" key="10">
    <source>
        <dbReference type="PROSITE" id="PS50250"/>
    </source>
</evidence>
<comment type="caution">
    <text evidence="11">The sequence shown here is derived from an EMBL/GenBank/DDBJ whole genome shotgun (WGS) entry which is preliminary data.</text>
</comment>
<keyword evidence="5" id="KW-0963">Cytoplasm</keyword>
<dbReference type="FunFam" id="1.25.40.570:FF:000022">
    <property type="entry name" value="COP9 signalosome complex subunit 1"/>
    <property type="match status" value="1"/>
</dbReference>
<evidence type="ECO:0000256" key="8">
    <source>
        <dbReference type="ARBA" id="ARBA00067814"/>
    </source>
</evidence>
<dbReference type="PANTHER" id="PTHR14145:SF2">
    <property type="entry name" value="COP9 SIGNALOSOME COMPLEX SUBUNIT 1"/>
    <property type="match status" value="1"/>
</dbReference>
<evidence type="ECO:0000256" key="3">
    <source>
        <dbReference type="ARBA" id="ARBA00008793"/>
    </source>
</evidence>
<keyword evidence="7" id="KW-0539">Nucleus</keyword>
<dbReference type="GO" id="GO:0005737">
    <property type="term" value="C:cytoplasm"/>
    <property type="evidence" value="ECO:0007669"/>
    <property type="project" value="UniProtKB-SubCell"/>
</dbReference>
<dbReference type="SUPFAM" id="SSF46785">
    <property type="entry name" value="Winged helix' DNA-binding domain"/>
    <property type="match status" value="1"/>
</dbReference>
<dbReference type="VEuPathDB" id="FungiDB:CLCR_04807"/>